<keyword evidence="4" id="KW-0807">Transducer</keyword>
<protein>
    <submittedName>
        <fullName evidence="9">Methyl-accepting chemotaxis protein</fullName>
    </submittedName>
</protein>
<evidence type="ECO:0000259" key="7">
    <source>
        <dbReference type="PROSITE" id="PS50111"/>
    </source>
</evidence>
<dbReference type="InterPro" id="IPR033462">
    <property type="entry name" value="Cache_3-Cache_2"/>
</dbReference>
<feature type="domain" description="HAMP" evidence="8">
    <location>
        <begin position="308"/>
        <end position="349"/>
    </location>
</feature>
<keyword evidence="6" id="KW-0472">Membrane</keyword>
<accession>A0A7W6IPF6</accession>
<dbReference type="FunFam" id="1.10.287.950:FF:000001">
    <property type="entry name" value="Methyl-accepting chemotaxis sensory transducer"/>
    <property type="match status" value="1"/>
</dbReference>
<dbReference type="InterPro" id="IPR004089">
    <property type="entry name" value="MCPsignal_dom"/>
</dbReference>
<dbReference type="Pfam" id="PF00672">
    <property type="entry name" value="HAMP"/>
    <property type="match status" value="1"/>
</dbReference>
<evidence type="ECO:0000256" key="1">
    <source>
        <dbReference type="ARBA" id="ARBA00004370"/>
    </source>
</evidence>
<feature type="domain" description="Methyl-accepting transducer" evidence="7">
    <location>
        <begin position="399"/>
        <end position="628"/>
    </location>
</feature>
<dbReference type="CDD" id="cd06225">
    <property type="entry name" value="HAMP"/>
    <property type="match status" value="1"/>
</dbReference>
<dbReference type="SUPFAM" id="SSF58104">
    <property type="entry name" value="Methyl-accepting chemotaxis protein (MCP) signaling domain"/>
    <property type="match status" value="1"/>
</dbReference>
<name>A0A7W6IPF6_9HYPH</name>
<evidence type="ECO:0000313" key="10">
    <source>
        <dbReference type="Proteomes" id="UP000547011"/>
    </source>
</evidence>
<reference evidence="9 10" key="1">
    <citation type="submission" date="2020-08" db="EMBL/GenBank/DDBJ databases">
        <title>Genomic Encyclopedia of Type Strains, Phase IV (KMG-IV): sequencing the most valuable type-strain genomes for metagenomic binning, comparative biology and taxonomic classification.</title>
        <authorList>
            <person name="Goeker M."/>
        </authorList>
    </citation>
    <scope>NUCLEOTIDE SEQUENCE [LARGE SCALE GENOMIC DNA]</scope>
    <source>
        <strain evidence="9 10">DSM 23447</strain>
    </source>
</reference>
<sequence length="694" mass="73068">MKILTGWRHMRMTTAIAALLLTSIMVTIVAYSVSTYLSLRGQAVGQAIAQQNADLKTAATVLEKRLSGSVLTWSEEDGSIVSFTTYSIPYFYDTGAVDSVTQVTGGETIVFSLDEQGQFVAKSTSLEAEAEGERLTDFVLDPASPAAATLTSGAAFHGEMTLAGTTYNAAAYPIHKLDGTLLGAFWVGKDVALADAAANAALPGLAAMAGVLLVVMGLIGLLASRLLTRPIPRLAETMDAIAAGDYTVEVPFVERGNEIGAMARAVEVFRENGQRVSQMTEAEAARIVADQEDRQRMMGELQDAFGVVVDAAAAGDFGRRVNVEFPDPELNALSSSVNNLVATFERGVTEVGSVLGALANTDLTLRMQGEYQGALAQLKSDTNAVAEKLSDVVGQLRATSGTLKTATSEILSGANDLSERTTKQAATIEETSAAMEQLATTVLSNAERAQDASQRSSVVTRTAEEGGQVMADATEAMEKITSSSGKISNIIGMIDDIAFQTNLLALNASVEAARAGEAGKGFAVVAVEVRRLAQSAAQASSDVKALIEQSADEVKGGSSLVANAATKLNAILEAARASNELMHSIASESREQASSIEEVNMAVRTMDEMTQHNAALVEEMNAAIEQTEAQATQLDQIVEVFRVDEQADASPRTADRAAVAEMPLAPKPTSRLKAASRTYLSQGNAAIDADWNEF</sequence>
<keyword evidence="6" id="KW-0812">Transmembrane</keyword>
<dbReference type="InterPro" id="IPR051310">
    <property type="entry name" value="MCP_chemotaxis"/>
</dbReference>
<comment type="subcellular location">
    <subcellularLocation>
        <location evidence="1">Membrane</location>
    </subcellularLocation>
</comment>
<dbReference type="EMBL" id="JACIEW010000008">
    <property type="protein sequence ID" value="MBB4053420.1"/>
    <property type="molecule type" value="Genomic_DNA"/>
</dbReference>
<dbReference type="SMART" id="SM00304">
    <property type="entry name" value="HAMP"/>
    <property type="match status" value="2"/>
</dbReference>
<dbReference type="Gene3D" id="1.10.287.950">
    <property type="entry name" value="Methyl-accepting chemotaxis protein"/>
    <property type="match status" value="1"/>
</dbReference>
<dbReference type="GO" id="GO:0007165">
    <property type="term" value="P:signal transduction"/>
    <property type="evidence" value="ECO:0007669"/>
    <property type="project" value="UniProtKB-KW"/>
</dbReference>
<evidence type="ECO:0000256" key="3">
    <source>
        <dbReference type="ARBA" id="ARBA00029447"/>
    </source>
</evidence>
<evidence type="ECO:0000256" key="5">
    <source>
        <dbReference type="SAM" id="Coils"/>
    </source>
</evidence>
<dbReference type="Pfam" id="PF17201">
    <property type="entry name" value="Cache_3-Cache_2"/>
    <property type="match status" value="1"/>
</dbReference>
<dbReference type="GO" id="GO:0005886">
    <property type="term" value="C:plasma membrane"/>
    <property type="evidence" value="ECO:0007669"/>
    <property type="project" value="TreeGrafter"/>
</dbReference>
<dbReference type="GO" id="GO:0006935">
    <property type="term" value="P:chemotaxis"/>
    <property type="evidence" value="ECO:0007669"/>
    <property type="project" value="TreeGrafter"/>
</dbReference>
<dbReference type="CDD" id="cd11386">
    <property type="entry name" value="MCP_signal"/>
    <property type="match status" value="1"/>
</dbReference>
<keyword evidence="6" id="KW-1133">Transmembrane helix</keyword>
<feature type="transmembrane region" description="Helical" evidence="6">
    <location>
        <begin position="200"/>
        <end position="223"/>
    </location>
</feature>
<keyword evidence="10" id="KW-1185">Reference proteome</keyword>
<feature type="domain" description="HAMP" evidence="8">
    <location>
        <begin position="225"/>
        <end position="278"/>
    </location>
</feature>
<evidence type="ECO:0000259" key="8">
    <source>
        <dbReference type="PROSITE" id="PS50885"/>
    </source>
</evidence>
<keyword evidence="5" id="KW-0175">Coiled coil</keyword>
<keyword evidence="2" id="KW-0488">Methylation</keyword>
<evidence type="ECO:0000256" key="6">
    <source>
        <dbReference type="SAM" id="Phobius"/>
    </source>
</evidence>
<dbReference type="GO" id="GO:0004888">
    <property type="term" value="F:transmembrane signaling receptor activity"/>
    <property type="evidence" value="ECO:0007669"/>
    <property type="project" value="TreeGrafter"/>
</dbReference>
<dbReference type="PROSITE" id="PS50111">
    <property type="entry name" value="CHEMOTAXIS_TRANSDUC_2"/>
    <property type="match status" value="1"/>
</dbReference>
<dbReference type="Pfam" id="PF00015">
    <property type="entry name" value="MCPsignal"/>
    <property type="match status" value="1"/>
</dbReference>
<dbReference type="SUPFAM" id="SSF158472">
    <property type="entry name" value="HAMP domain-like"/>
    <property type="match status" value="1"/>
</dbReference>
<dbReference type="SMART" id="SM00283">
    <property type="entry name" value="MA"/>
    <property type="match status" value="1"/>
</dbReference>
<evidence type="ECO:0000256" key="4">
    <source>
        <dbReference type="PROSITE-ProRule" id="PRU00284"/>
    </source>
</evidence>
<dbReference type="AlphaFoldDB" id="A0A7W6IPF6"/>
<evidence type="ECO:0000313" key="9">
    <source>
        <dbReference type="EMBL" id="MBB4053420.1"/>
    </source>
</evidence>
<dbReference type="RefSeq" id="WP_246349654.1">
    <property type="nucleotide sequence ID" value="NZ_JACIEW010000008.1"/>
</dbReference>
<comment type="similarity">
    <text evidence="3">Belongs to the methyl-accepting chemotaxis (MCP) protein family.</text>
</comment>
<evidence type="ECO:0000256" key="2">
    <source>
        <dbReference type="ARBA" id="ARBA00022481"/>
    </source>
</evidence>
<dbReference type="PROSITE" id="PS50885">
    <property type="entry name" value="HAMP"/>
    <property type="match status" value="2"/>
</dbReference>
<dbReference type="InterPro" id="IPR003660">
    <property type="entry name" value="HAMP_dom"/>
</dbReference>
<proteinExistence type="inferred from homology"/>
<dbReference type="PANTHER" id="PTHR43531:SF14">
    <property type="entry name" value="METHYL-ACCEPTING CHEMOTAXIS PROTEIN I-RELATED"/>
    <property type="match status" value="1"/>
</dbReference>
<organism evidence="9 10">
    <name type="scientific">Devosia subaequoris</name>
    <dbReference type="NCBI Taxonomy" id="395930"/>
    <lineage>
        <taxon>Bacteria</taxon>
        <taxon>Pseudomonadati</taxon>
        <taxon>Pseudomonadota</taxon>
        <taxon>Alphaproteobacteria</taxon>
        <taxon>Hyphomicrobiales</taxon>
        <taxon>Devosiaceae</taxon>
        <taxon>Devosia</taxon>
    </lineage>
</organism>
<feature type="coiled-coil region" evidence="5">
    <location>
        <begin position="606"/>
        <end position="637"/>
    </location>
</feature>
<dbReference type="PANTHER" id="PTHR43531">
    <property type="entry name" value="PROTEIN ICFG"/>
    <property type="match status" value="1"/>
</dbReference>
<dbReference type="Proteomes" id="UP000547011">
    <property type="component" value="Unassembled WGS sequence"/>
</dbReference>
<comment type="caution">
    <text evidence="9">The sequence shown here is derived from an EMBL/GenBank/DDBJ whole genome shotgun (WGS) entry which is preliminary data.</text>
</comment>
<dbReference type="Gene3D" id="1.10.8.500">
    <property type="entry name" value="HAMP domain in histidine kinase"/>
    <property type="match status" value="1"/>
</dbReference>
<gene>
    <name evidence="9" type="ORF">GGR20_003080</name>
</gene>